<organism evidence="1 2">
    <name type="scientific">Bradyrhizobium nitroreducens</name>
    <dbReference type="NCBI Taxonomy" id="709803"/>
    <lineage>
        <taxon>Bacteria</taxon>
        <taxon>Pseudomonadati</taxon>
        <taxon>Pseudomonadota</taxon>
        <taxon>Alphaproteobacteria</taxon>
        <taxon>Hyphomicrobiales</taxon>
        <taxon>Nitrobacteraceae</taxon>
        <taxon>Bradyrhizobium</taxon>
    </lineage>
</organism>
<keyword evidence="2" id="KW-1185">Reference proteome</keyword>
<evidence type="ECO:0000313" key="2">
    <source>
        <dbReference type="Proteomes" id="UP000228930"/>
    </source>
</evidence>
<reference evidence="1 2" key="1">
    <citation type="submission" date="2015-06" db="EMBL/GenBank/DDBJ databases">
        <title>Comparative genome analysis of nirS-carrying Bradyrhizobium sp. strains.</title>
        <authorList>
            <person name="Ishii S."/>
            <person name="Jang J."/>
            <person name="Nishizawa T."/>
            <person name="Senoo K."/>
        </authorList>
    </citation>
    <scope>NUCLEOTIDE SEQUENCE [LARGE SCALE GENOMIC DNA]</scope>
    <source>
        <strain evidence="1 2">TSA1</strain>
    </source>
</reference>
<protein>
    <submittedName>
        <fullName evidence="1">Uncharacterized protein</fullName>
    </submittedName>
</protein>
<dbReference type="AlphaFoldDB" id="A0A2M6UC43"/>
<evidence type="ECO:0000313" key="1">
    <source>
        <dbReference type="EMBL" id="PIT02081.1"/>
    </source>
</evidence>
<dbReference type="EMBL" id="LFJC01000003">
    <property type="protein sequence ID" value="PIT02081.1"/>
    <property type="molecule type" value="Genomic_DNA"/>
</dbReference>
<dbReference type="Proteomes" id="UP000228930">
    <property type="component" value="Unassembled WGS sequence"/>
</dbReference>
<name>A0A2M6UC43_9BRAD</name>
<comment type="caution">
    <text evidence="1">The sequence shown here is derived from an EMBL/GenBank/DDBJ whole genome shotgun (WGS) entry which is preliminary data.</text>
</comment>
<proteinExistence type="predicted"/>
<gene>
    <name evidence="1" type="ORF">TSA1_15920</name>
</gene>
<dbReference type="RefSeq" id="WP_100177276.1">
    <property type="nucleotide sequence ID" value="NZ_LFJC01000003.1"/>
</dbReference>
<accession>A0A2M6UC43</accession>
<sequence length="116" mass="12627">MAINFETSDPPGLLKAFKKAIDEGHVVTWAYDSDGDFYHTPPQWKGRGWLRPSYALGRLSLNYICNGGLKTTKADYGVCHGRFIESMLAHCDGLFLSAAATAMPTNADIINSTSVA</sequence>